<proteinExistence type="inferred from homology"/>
<protein>
    <submittedName>
        <fullName evidence="3">Uncharacterized protein YndB with AHSA1/START domain</fullName>
    </submittedName>
</protein>
<organism evidence="3 4">
    <name type="scientific">Anseongella ginsenosidimutans</name>
    <dbReference type="NCBI Taxonomy" id="496056"/>
    <lineage>
        <taxon>Bacteria</taxon>
        <taxon>Pseudomonadati</taxon>
        <taxon>Bacteroidota</taxon>
        <taxon>Sphingobacteriia</taxon>
        <taxon>Sphingobacteriales</taxon>
        <taxon>Sphingobacteriaceae</taxon>
        <taxon>Anseongella</taxon>
    </lineage>
</organism>
<comment type="similarity">
    <text evidence="1">Belongs to the AHA1 family.</text>
</comment>
<dbReference type="InterPro" id="IPR013538">
    <property type="entry name" value="ASHA1/2-like_C"/>
</dbReference>
<evidence type="ECO:0000259" key="2">
    <source>
        <dbReference type="Pfam" id="PF08327"/>
    </source>
</evidence>
<feature type="domain" description="Activator of Hsp90 ATPase homologue 1/2-like C-terminal" evidence="2">
    <location>
        <begin position="13"/>
        <end position="140"/>
    </location>
</feature>
<comment type="caution">
    <text evidence="3">The sequence shown here is derived from an EMBL/GenBank/DDBJ whole genome shotgun (WGS) entry which is preliminary data.</text>
</comment>
<dbReference type="Proteomes" id="UP000295807">
    <property type="component" value="Unassembled WGS sequence"/>
</dbReference>
<dbReference type="Gene3D" id="3.30.530.20">
    <property type="match status" value="2"/>
</dbReference>
<evidence type="ECO:0000313" key="3">
    <source>
        <dbReference type="EMBL" id="TCS90424.1"/>
    </source>
</evidence>
<name>A0A4R3KYN7_9SPHI</name>
<dbReference type="RefSeq" id="WP_132127852.1">
    <property type="nucleotide sequence ID" value="NZ_CP042432.1"/>
</dbReference>
<dbReference type="OrthoDB" id="2355173at2"/>
<dbReference type="SUPFAM" id="SSF55961">
    <property type="entry name" value="Bet v1-like"/>
    <property type="match status" value="2"/>
</dbReference>
<accession>A0A4R3KYN7</accession>
<evidence type="ECO:0000256" key="1">
    <source>
        <dbReference type="ARBA" id="ARBA00006817"/>
    </source>
</evidence>
<dbReference type="InterPro" id="IPR023393">
    <property type="entry name" value="START-like_dom_sf"/>
</dbReference>
<dbReference type="CDD" id="cd07814">
    <property type="entry name" value="SRPBCC_CalC_Aha1-like"/>
    <property type="match status" value="1"/>
</dbReference>
<sequence length="284" mass="32556">MNTRQLEFERIYDAPIERVWKALTDKDHMKAWYFDIADFKPEPGFEFSFTGGTDDEKFVHHCRIVEVSPPNKLSYTWSYEGYPGQSLVTFELDEPAPRKTRLTLTHRDTDTFPADNDLFAPSSFSEGWNFILGESLRNFVETTSFERSEAIKASLNDVWKILLNPNGHWGNAFGGGALVKETGWQEGSPVTWTDLEGNPGANGILTTYKDGETLEFTYYDDVDPEPDASLGEYVERFKLRTEEDGRTLLTIEIEGLGKMYQSMHDEMWEKALRMIKEKAENNGN</sequence>
<evidence type="ECO:0000313" key="4">
    <source>
        <dbReference type="Proteomes" id="UP000295807"/>
    </source>
</evidence>
<gene>
    <name evidence="3" type="ORF">EDD80_101624</name>
</gene>
<dbReference type="EMBL" id="SMAD01000001">
    <property type="protein sequence ID" value="TCS90424.1"/>
    <property type="molecule type" value="Genomic_DNA"/>
</dbReference>
<reference evidence="3 4" key="1">
    <citation type="submission" date="2019-03" db="EMBL/GenBank/DDBJ databases">
        <title>Genomic Encyclopedia of Type Strains, Phase IV (KMG-IV): sequencing the most valuable type-strain genomes for metagenomic binning, comparative biology and taxonomic classification.</title>
        <authorList>
            <person name="Goeker M."/>
        </authorList>
    </citation>
    <scope>NUCLEOTIDE SEQUENCE [LARGE SCALE GENOMIC DNA]</scope>
    <source>
        <strain evidence="3 4">DSM 21100</strain>
    </source>
</reference>
<dbReference type="AlphaFoldDB" id="A0A4R3KYN7"/>
<keyword evidence="4" id="KW-1185">Reference proteome</keyword>
<dbReference type="Pfam" id="PF08327">
    <property type="entry name" value="AHSA1"/>
    <property type="match status" value="1"/>
</dbReference>